<organism evidence="3 4">
    <name type="scientific">Actinokineospora bangkokensis</name>
    <dbReference type="NCBI Taxonomy" id="1193682"/>
    <lineage>
        <taxon>Bacteria</taxon>
        <taxon>Bacillati</taxon>
        <taxon>Actinomycetota</taxon>
        <taxon>Actinomycetes</taxon>
        <taxon>Pseudonocardiales</taxon>
        <taxon>Pseudonocardiaceae</taxon>
        <taxon>Actinokineospora</taxon>
    </lineage>
</organism>
<evidence type="ECO:0000256" key="2">
    <source>
        <dbReference type="SAM" id="Phobius"/>
    </source>
</evidence>
<comment type="caution">
    <text evidence="3">The sequence shown here is derived from an EMBL/GenBank/DDBJ whole genome shotgun (WGS) entry which is preliminary data.</text>
</comment>
<proteinExistence type="predicted"/>
<dbReference type="AlphaFoldDB" id="A0A1Q9LEU6"/>
<keyword evidence="4" id="KW-1185">Reference proteome</keyword>
<evidence type="ECO:0000313" key="3">
    <source>
        <dbReference type="EMBL" id="OLR90556.1"/>
    </source>
</evidence>
<gene>
    <name evidence="3" type="ORF">BJP25_28445</name>
</gene>
<dbReference type="STRING" id="1193682.BJP25_28445"/>
<dbReference type="RefSeq" id="WP_075977230.1">
    <property type="nucleotide sequence ID" value="NZ_MKQR01000026.1"/>
</dbReference>
<keyword evidence="2" id="KW-0812">Transmembrane</keyword>
<keyword evidence="2" id="KW-0472">Membrane</keyword>
<evidence type="ECO:0000313" key="4">
    <source>
        <dbReference type="Proteomes" id="UP000186040"/>
    </source>
</evidence>
<name>A0A1Q9LEU6_9PSEU</name>
<feature type="compositionally biased region" description="Low complexity" evidence="1">
    <location>
        <begin position="257"/>
        <end position="316"/>
    </location>
</feature>
<feature type="compositionally biased region" description="Basic and acidic residues" evidence="1">
    <location>
        <begin position="85"/>
        <end position="96"/>
    </location>
</feature>
<protein>
    <submittedName>
        <fullName evidence="3">Uncharacterized protein</fullName>
    </submittedName>
</protein>
<dbReference type="Proteomes" id="UP000186040">
    <property type="component" value="Unassembled WGS sequence"/>
</dbReference>
<feature type="region of interest" description="Disordered" evidence="1">
    <location>
        <begin position="238"/>
        <end position="316"/>
    </location>
</feature>
<dbReference type="OrthoDB" id="3677000at2"/>
<keyword evidence="2" id="KW-1133">Transmembrane helix</keyword>
<accession>A0A1Q9LEU6</accession>
<reference evidence="3 4" key="1">
    <citation type="submission" date="2016-10" db="EMBL/GenBank/DDBJ databases">
        <title>The Draft Genome Sequence of Actinokineospora bangkokensis 44EHWT reveals the biosynthetic pathway of antifungal compounds Thailandins with unusual extender unit butylmalonyl-CoA.</title>
        <authorList>
            <person name="Greule A."/>
            <person name="Intra B."/>
            <person name="Flemming S."/>
            <person name="Rommel M.G."/>
            <person name="Panbangred W."/>
            <person name="Bechthold A."/>
        </authorList>
    </citation>
    <scope>NUCLEOTIDE SEQUENCE [LARGE SCALE GENOMIC DNA]</scope>
    <source>
        <strain evidence="3 4">44EHW</strain>
    </source>
</reference>
<sequence>MARPGESGRHRLTGPEPDDSPRWPEHDEADEVPAPRWAPGVGAERTVPRLRPAPAPRPAESTAVLEPVVLGPPGPTWSGGTRYARAVDVRDPRGDGDDYDDPDGYDDGFGAVGAVAGASGFDEFEGEFQDEPEEWFDDDSDADDADDTDGAEDEDDEDTVILPLPLLLVPQVPALVESPATGLAKFDLGTIPASVTPPRSWRRAAWFAVGAAVLVVVGLSVAAVALMGTPRDPLRVDALPALPSGEPQLPTTWQDHPAVSTSSTSSAPSSAPSATSTTAAPPAQASEVPSAPAQAPTAGGPSSAPTPSSAPPRTTVSTPVLLAAPADPQALGDRTEQYFHSVVADPAAAYELTTGSMRQAGQGAIEQRYADVRRVEVTAITIDPSRATTRAALRVVGTDGSVQDLDRELVFTSGDDPMITSERPVS</sequence>
<dbReference type="EMBL" id="MKQR01000026">
    <property type="protein sequence ID" value="OLR90556.1"/>
    <property type="molecule type" value="Genomic_DNA"/>
</dbReference>
<feature type="region of interest" description="Disordered" evidence="1">
    <location>
        <begin position="133"/>
        <end position="156"/>
    </location>
</feature>
<feature type="transmembrane region" description="Helical" evidence="2">
    <location>
        <begin position="204"/>
        <end position="227"/>
    </location>
</feature>
<evidence type="ECO:0000256" key="1">
    <source>
        <dbReference type="SAM" id="MobiDB-lite"/>
    </source>
</evidence>
<feature type="region of interest" description="Disordered" evidence="1">
    <location>
        <begin position="1"/>
        <end position="102"/>
    </location>
</feature>